<name>A0A382L0X5_9ZZZZ</name>
<dbReference type="Pfam" id="PF03938">
    <property type="entry name" value="OmpH"/>
    <property type="match status" value="1"/>
</dbReference>
<accession>A0A382L0X5</accession>
<feature type="non-terminal residue" evidence="1">
    <location>
        <position position="1"/>
    </location>
</feature>
<proteinExistence type="predicted"/>
<dbReference type="GO" id="GO:0051082">
    <property type="term" value="F:unfolded protein binding"/>
    <property type="evidence" value="ECO:0007669"/>
    <property type="project" value="InterPro"/>
</dbReference>
<gene>
    <name evidence="1" type="ORF">METZ01_LOCUS281836</name>
</gene>
<dbReference type="InterPro" id="IPR005632">
    <property type="entry name" value="Chaperone_Skp"/>
</dbReference>
<dbReference type="AlphaFoldDB" id="A0A382L0X5"/>
<evidence type="ECO:0000313" key="1">
    <source>
        <dbReference type="EMBL" id="SVC28982.1"/>
    </source>
</evidence>
<organism evidence="1">
    <name type="scientific">marine metagenome</name>
    <dbReference type="NCBI Taxonomy" id="408172"/>
    <lineage>
        <taxon>unclassified sequences</taxon>
        <taxon>metagenomes</taxon>
        <taxon>ecological metagenomes</taxon>
    </lineage>
</organism>
<dbReference type="Gene3D" id="3.30.910.20">
    <property type="entry name" value="Skp domain"/>
    <property type="match status" value="1"/>
</dbReference>
<protein>
    <recommendedName>
        <fullName evidence="2">OmpH family outer membrane protein</fullName>
    </recommendedName>
</protein>
<sequence length="70" mass="7925">SSLDELAKQRAEAREIMISKIEPILDSYINENNISLVLYKKNVIGGSKGYDITDIIVEKLDKEFPSLNLQ</sequence>
<reference evidence="1" key="1">
    <citation type="submission" date="2018-05" db="EMBL/GenBank/DDBJ databases">
        <authorList>
            <person name="Lanie J.A."/>
            <person name="Ng W.-L."/>
            <person name="Kazmierczak K.M."/>
            <person name="Andrzejewski T.M."/>
            <person name="Davidsen T.M."/>
            <person name="Wayne K.J."/>
            <person name="Tettelin H."/>
            <person name="Glass J.I."/>
            <person name="Rusch D."/>
            <person name="Podicherti R."/>
            <person name="Tsui H.-C.T."/>
            <person name="Winkler M.E."/>
        </authorList>
    </citation>
    <scope>NUCLEOTIDE SEQUENCE</scope>
</reference>
<dbReference type="EMBL" id="UINC01083353">
    <property type="protein sequence ID" value="SVC28982.1"/>
    <property type="molecule type" value="Genomic_DNA"/>
</dbReference>
<dbReference type="InterPro" id="IPR024930">
    <property type="entry name" value="Skp_dom_sf"/>
</dbReference>
<dbReference type="SUPFAM" id="SSF111384">
    <property type="entry name" value="OmpH-like"/>
    <property type="match status" value="1"/>
</dbReference>
<evidence type="ECO:0008006" key="2">
    <source>
        <dbReference type="Google" id="ProtNLM"/>
    </source>
</evidence>